<dbReference type="AlphaFoldDB" id="L8WIW4"/>
<organism evidence="1 2">
    <name type="scientific">Thanatephorus cucumeris (strain AG1-IA)</name>
    <name type="common">Rice sheath blight fungus</name>
    <name type="synonym">Rhizoctonia solani</name>
    <dbReference type="NCBI Taxonomy" id="983506"/>
    <lineage>
        <taxon>Eukaryota</taxon>
        <taxon>Fungi</taxon>
        <taxon>Dikarya</taxon>
        <taxon>Basidiomycota</taxon>
        <taxon>Agaricomycotina</taxon>
        <taxon>Agaricomycetes</taxon>
        <taxon>Cantharellales</taxon>
        <taxon>Ceratobasidiaceae</taxon>
        <taxon>Rhizoctonia</taxon>
        <taxon>Rhizoctonia solani AG-1</taxon>
    </lineage>
</organism>
<dbReference type="HOGENOM" id="CLU_3143989_0_0_1"/>
<dbReference type="Proteomes" id="UP000011668">
    <property type="component" value="Unassembled WGS sequence"/>
</dbReference>
<name>L8WIW4_THACA</name>
<reference evidence="1 2" key="1">
    <citation type="journal article" date="2013" name="Nat. Commun.">
        <title>The evolution and pathogenic mechanisms of the rice sheath blight pathogen.</title>
        <authorList>
            <person name="Zheng A."/>
            <person name="Lin R."/>
            <person name="Xu L."/>
            <person name="Qin P."/>
            <person name="Tang C."/>
            <person name="Ai P."/>
            <person name="Zhang D."/>
            <person name="Liu Y."/>
            <person name="Sun Z."/>
            <person name="Feng H."/>
            <person name="Wang Y."/>
            <person name="Chen Y."/>
            <person name="Liang X."/>
            <person name="Fu R."/>
            <person name="Li Q."/>
            <person name="Zhang J."/>
            <person name="Yu X."/>
            <person name="Xie Z."/>
            <person name="Ding L."/>
            <person name="Guan P."/>
            <person name="Tang J."/>
            <person name="Liang Y."/>
            <person name="Wang S."/>
            <person name="Deng Q."/>
            <person name="Li S."/>
            <person name="Zhu J."/>
            <person name="Wang L."/>
            <person name="Liu H."/>
            <person name="Li P."/>
        </authorList>
    </citation>
    <scope>NUCLEOTIDE SEQUENCE [LARGE SCALE GENOMIC DNA]</scope>
    <source>
        <strain evidence="2">AG-1 IA</strain>
    </source>
</reference>
<sequence length="49" mass="5658">MACYLTWFHPRERLPKTLSRTTCRVPLQALSLRLSILYQRTCVGLGYGS</sequence>
<dbReference type="EMBL" id="AFRT01002426">
    <property type="protein sequence ID" value="ELU37845.1"/>
    <property type="molecule type" value="Genomic_DNA"/>
</dbReference>
<keyword evidence="2" id="KW-1185">Reference proteome</keyword>
<proteinExistence type="predicted"/>
<comment type="caution">
    <text evidence="1">The sequence shown here is derived from an EMBL/GenBank/DDBJ whole genome shotgun (WGS) entry which is preliminary data.</text>
</comment>
<gene>
    <name evidence="1" type="ORF">AG1IA_08122</name>
</gene>
<protein>
    <submittedName>
        <fullName evidence="1">Uncharacterized protein</fullName>
    </submittedName>
</protein>
<accession>L8WIW4</accession>
<evidence type="ECO:0000313" key="1">
    <source>
        <dbReference type="EMBL" id="ELU37845.1"/>
    </source>
</evidence>
<evidence type="ECO:0000313" key="2">
    <source>
        <dbReference type="Proteomes" id="UP000011668"/>
    </source>
</evidence>